<dbReference type="PANTHER" id="PTHR35372:SF2">
    <property type="entry name" value="SF3 HELICASE DOMAIN-CONTAINING PROTEIN"/>
    <property type="match status" value="1"/>
</dbReference>
<dbReference type="Gene3D" id="3.40.50.300">
    <property type="entry name" value="P-loop containing nucleotide triphosphate hydrolases"/>
    <property type="match status" value="1"/>
</dbReference>
<dbReference type="GO" id="GO:0016787">
    <property type="term" value="F:hydrolase activity"/>
    <property type="evidence" value="ECO:0007669"/>
    <property type="project" value="UniProtKB-KW"/>
</dbReference>
<sequence>MRNEESRPGQGGSHNSYAETNSNSVCRESLPLTKSGTVVGGGNFMPDVPLTKAHWHELTNLSAIDPEVIRERGYVSVDRPRSADSDSIPGLRLEGDRREQLKRLGFPSWSLAQDGYFPILWLPKHSPTGKPLPGQLKPWRAVPNRDGKKMKYASARGCTGLDVHPRWTRDPDPDGRDVAALPAIQDPEIPLWITEGIKKADALTSRGVCTVGLDGVFNWRNSHATLGDWEDVRLKGREVTVCFDADALTKPAVLRAMKRLGRWLRSKGAAKVLYVVPEVVAEGVKGVDDYFAAGGTLEALAARRQAKPYAEPATVDTFTDAQMAEIVAGDVLDGAFCWTAGLGWLAWDGKRWASVTDAEVTEAVRQYVISRYTEALDEEKQRAASGQDGDRRDLDGWHKMQRAQRIADVIRLARGIAGVLRDAAEFDSDPDVLNTPTGVVDLRTGEEFPHDPDLMITKITGVGYRPGAESEAFKTALEAVPTDALEWLQLRIGQAATGHQADDGRMLLLTGGGRNGKTAVIGSVFTALGGANFGHGYATKVPNTLLLKGKSLGSATPEKMTLRGTRMAYMEETPEEGYLDSTVVKDLLDAEAIEGRKLYKDTVSWKPTHSIFLNTNHAPTVTDTGDGAWRRLARVDFPYRYRLNGDPIERETDRVGDPRLKAKLATTEAQEAVLAWVVAGAIRWYAAGSLTSNAGDPESVRESVARWRESSDEVLRFLRERCQFDPDRWVPSEELYQQFADWMKASGHRAPSAQVFKRRLSDHGALPAYVEAKKIRSNRPGVSRPRTQWIGQSKPLPATLAAVLGVAFAEE</sequence>
<dbReference type="InterPro" id="IPR006500">
    <property type="entry name" value="Helicase_put_C_phage/plasmid"/>
</dbReference>
<keyword evidence="4" id="KW-0067">ATP-binding</keyword>
<keyword evidence="3" id="KW-0347">Helicase</keyword>
<keyword evidence="1" id="KW-0547">Nucleotide-binding</keyword>
<evidence type="ECO:0000256" key="1">
    <source>
        <dbReference type="ARBA" id="ARBA00022741"/>
    </source>
</evidence>
<dbReference type="SMART" id="SM00885">
    <property type="entry name" value="D5_N"/>
    <property type="match status" value="1"/>
</dbReference>
<feature type="region of interest" description="Disordered" evidence="5">
    <location>
        <begin position="1"/>
        <end position="29"/>
    </location>
</feature>
<dbReference type="InterPro" id="IPR034154">
    <property type="entry name" value="TOPRIM_DnaG/twinkle"/>
</dbReference>
<dbReference type="GO" id="GO:0004386">
    <property type="term" value="F:helicase activity"/>
    <property type="evidence" value="ECO:0007669"/>
    <property type="project" value="UniProtKB-KW"/>
</dbReference>
<dbReference type="InterPro" id="IPR051620">
    <property type="entry name" value="ORF904-like_C"/>
</dbReference>
<dbReference type="Proteomes" id="UP000319927">
    <property type="component" value="Unassembled WGS sequence"/>
</dbReference>
<dbReference type="InterPro" id="IPR014818">
    <property type="entry name" value="Phage/plasmid_primase_P4_C"/>
</dbReference>
<dbReference type="CDD" id="cd01029">
    <property type="entry name" value="TOPRIM_primases"/>
    <property type="match status" value="1"/>
</dbReference>
<comment type="caution">
    <text evidence="7">The sequence shown here is derived from an EMBL/GenBank/DDBJ whole genome shotgun (WGS) entry which is preliminary data.</text>
</comment>
<dbReference type="PANTHER" id="PTHR35372">
    <property type="entry name" value="ATP BINDING PROTEIN-RELATED"/>
    <property type="match status" value="1"/>
</dbReference>
<dbReference type="GO" id="GO:0005524">
    <property type="term" value="F:ATP binding"/>
    <property type="evidence" value="ECO:0007669"/>
    <property type="project" value="UniProtKB-KW"/>
</dbReference>
<dbReference type="InterPro" id="IPR027417">
    <property type="entry name" value="P-loop_NTPase"/>
</dbReference>
<dbReference type="Pfam" id="PF12965">
    <property type="entry name" value="DUF3854"/>
    <property type="match status" value="1"/>
</dbReference>
<dbReference type="Pfam" id="PF03288">
    <property type="entry name" value="Pox_D5"/>
    <property type="match status" value="1"/>
</dbReference>
<dbReference type="InterPro" id="IPR014015">
    <property type="entry name" value="Helicase_SF3_DNA-vir"/>
</dbReference>
<accession>A0A561VPC5</accession>
<proteinExistence type="predicted"/>
<dbReference type="Pfam" id="PF08706">
    <property type="entry name" value="D5_N"/>
    <property type="match status" value="1"/>
</dbReference>
<dbReference type="InterPro" id="IPR004968">
    <property type="entry name" value="DNA_primase/NTPase_C"/>
</dbReference>
<keyword evidence="2" id="KW-0378">Hydrolase</keyword>
<evidence type="ECO:0000259" key="6">
    <source>
        <dbReference type="PROSITE" id="PS51206"/>
    </source>
</evidence>
<feature type="domain" description="SF3 helicase" evidence="6">
    <location>
        <begin position="483"/>
        <end position="652"/>
    </location>
</feature>
<evidence type="ECO:0000256" key="3">
    <source>
        <dbReference type="ARBA" id="ARBA00022806"/>
    </source>
</evidence>
<evidence type="ECO:0000313" key="8">
    <source>
        <dbReference type="Proteomes" id="UP000319927"/>
    </source>
</evidence>
<dbReference type="PROSITE" id="PS51206">
    <property type="entry name" value="SF3_HELICASE_1"/>
    <property type="match status" value="1"/>
</dbReference>
<feature type="compositionally biased region" description="Polar residues" evidence="5">
    <location>
        <begin position="13"/>
        <end position="29"/>
    </location>
</feature>
<dbReference type="AlphaFoldDB" id="A0A561VPC5"/>
<evidence type="ECO:0000313" key="7">
    <source>
        <dbReference type="EMBL" id="TWG13470.1"/>
    </source>
</evidence>
<dbReference type="InterPro" id="IPR024385">
    <property type="entry name" value="DUF3854"/>
</dbReference>
<protein>
    <submittedName>
        <fullName evidence="7">P4 family phage/plasmid primase-like protein</fullName>
    </submittedName>
</protein>
<gene>
    <name evidence="7" type="ORF">FHX75_13514</name>
</gene>
<dbReference type="EMBL" id="VIXA01000003">
    <property type="protein sequence ID" value="TWG13470.1"/>
    <property type="molecule type" value="Genomic_DNA"/>
</dbReference>
<evidence type="ECO:0000256" key="5">
    <source>
        <dbReference type="SAM" id="MobiDB-lite"/>
    </source>
</evidence>
<organism evidence="7 8">
    <name type="scientific">Micromonospora palomenae</name>
    <dbReference type="NCBI Taxonomy" id="1461247"/>
    <lineage>
        <taxon>Bacteria</taxon>
        <taxon>Bacillati</taxon>
        <taxon>Actinomycetota</taxon>
        <taxon>Actinomycetes</taxon>
        <taxon>Micromonosporales</taxon>
        <taxon>Micromonosporaceae</taxon>
        <taxon>Micromonospora</taxon>
    </lineage>
</organism>
<evidence type="ECO:0000256" key="4">
    <source>
        <dbReference type="ARBA" id="ARBA00022840"/>
    </source>
</evidence>
<keyword evidence="8" id="KW-1185">Reference proteome</keyword>
<dbReference type="OrthoDB" id="9763644at2"/>
<reference evidence="7 8" key="1">
    <citation type="submission" date="2019-06" db="EMBL/GenBank/DDBJ databases">
        <title>Sequencing the genomes of 1000 actinobacteria strains.</title>
        <authorList>
            <person name="Klenk H.-P."/>
        </authorList>
    </citation>
    <scope>NUCLEOTIDE SEQUENCE [LARGE SCALE GENOMIC DNA]</scope>
    <source>
        <strain evidence="7 8">DSM 102131</strain>
    </source>
</reference>
<name>A0A561VPC5_9ACTN</name>
<dbReference type="NCBIfam" id="TIGR01613">
    <property type="entry name" value="primase_Cterm"/>
    <property type="match status" value="1"/>
</dbReference>
<evidence type="ECO:0000256" key="2">
    <source>
        <dbReference type="ARBA" id="ARBA00022801"/>
    </source>
</evidence>